<gene>
    <name evidence="1" type="ORF">H6F41_03620</name>
</gene>
<accession>A0ABR7ZTC4</accession>
<dbReference type="EMBL" id="JACJQB010000004">
    <property type="protein sequence ID" value="MBD2187234.1"/>
    <property type="molecule type" value="Genomic_DNA"/>
</dbReference>
<proteinExistence type="predicted"/>
<dbReference type="RefSeq" id="WP_190402122.1">
    <property type="nucleotide sequence ID" value="NZ_JACJQB010000004.1"/>
</dbReference>
<organism evidence="1 2">
    <name type="scientific">Pseudanabaena mucicola FACHB-723</name>
    <dbReference type="NCBI Taxonomy" id="2692860"/>
    <lineage>
        <taxon>Bacteria</taxon>
        <taxon>Bacillati</taxon>
        <taxon>Cyanobacteriota</taxon>
        <taxon>Cyanophyceae</taxon>
        <taxon>Pseudanabaenales</taxon>
        <taxon>Pseudanabaenaceae</taxon>
        <taxon>Pseudanabaena</taxon>
    </lineage>
</organism>
<reference evidence="1 2" key="1">
    <citation type="journal article" date="2020" name="ISME J.">
        <title>Comparative genomics reveals insights into cyanobacterial evolution and habitat adaptation.</title>
        <authorList>
            <person name="Chen M.Y."/>
            <person name="Teng W.K."/>
            <person name="Zhao L."/>
            <person name="Hu C.X."/>
            <person name="Zhou Y.K."/>
            <person name="Han B.P."/>
            <person name="Song L.R."/>
            <person name="Shu W.S."/>
        </authorList>
    </citation>
    <scope>NUCLEOTIDE SEQUENCE [LARGE SCALE GENOMIC DNA]</scope>
    <source>
        <strain evidence="1 2">FACHB-723</strain>
    </source>
</reference>
<protein>
    <submittedName>
        <fullName evidence="1">Uncharacterized protein</fullName>
    </submittedName>
</protein>
<sequence>MPKFGLKQGDHNAIDGLVILTIFSKTKRLGKKLQRFTGVSGFTFALLRSQVYILSEYSFFRYPSGAKFN</sequence>
<evidence type="ECO:0000313" key="2">
    <source>
        <dbReference type="Proteomes" id="UP000642094"/>
    </source>
</evidence>
<evidence type="ECO:0000313" key="1">
    <source>
        <dbReference type="EMBL" id="MBD2187234.1"/>
    </source>
</evidence>
<name>A0ABR7ZTC4_9CYAN</name>
<comment type="caution">
    <text evidence="1">The sequence shown here is derived from an EMBL/GenBank/DDBJ whole genome shotgun (WGS) entry which is preliminary data.</text>
</comment>
<keyword evidence="2" id="KW-1185">Reference proteome</keyword>
<dbReference type="Proteomes" id="UP000642094">
    <property type="component" value="Unassembled WGS sequence"/>
</dbReference>